<name>A0ACC1BAZ9_9ROSI</name>
<gene>
    <name evidence="1" type="ORF">Patl1_15364</name>
</gene>
<organism evidence="1 2">
    <name type="scientific">Pistacia atlantica</name>
    <dbReference type="NCBI Taxonomy" id="434234"/>
    <lineage>
        <taxon>Eukaryota</taxon>
        <taxon>Viridiplantae</taxon>
        <taxon>Streptophyta</taxon>
        <taxon>Embryophyta</taxon>
        <taxon>Tracheophyta</taxon>
        <taxon>Spermatophyta</taxon>
        <taxon>Magnoliopsida</taxon>
        <taxon>eudicotyledons</taxon>
        <taxon>Gunneridae</taxon>
        <taxon>Pentapetalae</taxon>
        <taxon>rosids</taxon>
        <taxon>malvids</taxon>
        <taxon>Sapindales</taxon>
        <taxon>Anacardiaceae</taxon>
        <taxon>Pistacia</taxon>
    </lineage>
</organism>
<reference evidence="2" key="1">
    <citation type="journal article" date="2023" name="G3 (Bethesda)">
        <title>Genome assembly and association tests identify interacting loci associated with vigor, precocity, and sex in interspecific pistachio rootstocks.</title>
        <authorList>
            <person name="Palmer W."/>
            <person name="Jacygrad E."/>
            <person name="Sagayaradj S."/>
            <person name="Cavanaugh K."/>
            <person name="Han R."/>
            <person name="Bertier L."/>
            <person name="Beede B."/>
            <person name="Kafkas S."/>
            <person name="Golino D."/>
            <person name="Preece J."/>
            <person name="Michelmore R."/>
        </authorList>
    </citation>
    <scope>NUCLEOTIDE SEQUENCE [LARGE SCALE GENOMIC DNA]</scope>
</reference>
<protein>
    <submittedName>
        <fullName evidence="1">Uncharacterized protein</fullName>
    </submittedName>
</protein>
<proteinExistence type="predicted"/>
<dbReference type="EMBL" id="CM047902">
    <property type="protein sequence ID" value="KAJ0096095.1"/>
    <property type="molecule type" value="Genomic_DNA"/>
</dbReference>
<sequence>MGATKTSTTPTIGLPPLLPTPPLTSRMEYQTTAQIGPITIKKLTAAQMQERHNKGLCFSYNERFLARHRCKAEFYLRIFDDEEDSLPVEKLKMGEMNEVETEIVAISLHALVG</sequence>
<comment type="caution">
    <text evidence="1">The sequence shown here is derived from an EMBL/GenBank/DDBJ whole genome shotgun (WGS) entry which is preliminary data.</text>
</comment>
<keyword evidence="2" id="KW-1185">Reference proteome</keyword>
<evidence type="ECO:0000313" key="2">
    <source>
        <dbReference type="Proteomes" id="UP001164250"/>
    </source>
</evidence>
<dbReference type="Proteomes" id="UP001164250">
    <property type="component" value="Chromosome 6"/>
</dbReference>
<accession>A0ACC1BAZ9</accession>
<evidence type="ECO:0000313" key="1">
    <source>
        <dbReference type="EMBL" id="KAJ0096095.1"/>
    </source>
</evidence>